<reference evidence="1 2" key="1">
    <citation type="submission" date="2016-11" db="EMBL/GenBank/DDBJ databases">
        <authorList>
            <person name="Jaros S."/>
            <person name="Januszkiewicz K."/>
            <person name="Wedrychowicz H."/>
        </authorList>
    </citation>
    <scope>NUCLEOTIDE SEQUENCE [LARGE SCALE GENOMIC DNA]</scope>
    <source>
        <strain evidence="1 2">DSM 15480</strain>
    </source>
</reference>
<dbReference type="InterPro" id="IPR045751">
    <property type="entry name" value="DUF6179"/>
</dbReference>
<evidence type="ECO:0000313" key="2">
    <source>
        <dbReference type="Proteomes" id="UP000184301"/>
    </source>
</evidence>
<sequence length="309" mass="35177">MGRCNYKEEELVPIVADLATGYTGYEHTSITYERAQALMEAVIYCVNEVWDQKNGNLDYRDLTQHDLKHQDAKNAGAPDLLRALPAKSEMSAREAYESGLHIVKEKASRLLELHNDLMTHFSDYGLECLWDTIRKGIPAFLLNYDVKYAPQETILTLDYPIFMSLREMTGVDAVLNYVQCVSLEQQFLGMFNEKYVIAVLKEYDTGYAGLIENVCGIVLQNTLGHMLLNKSVYATGLCAEEYKALEKILAGKTIGEIEELVDQMLQYLTKHFVENDGRLLSYLRCASRDIAVRTQSNCENHCLERVFLL</sequence>
<evidence type="ECO:0000313" key="1">
    <source>
        <dbReference type="EMBL" id="SHK64246.1"/>
    </source>
</evidence>
<organism evidence="1 2">
    <name type="scientific">Hespellia stercorisuis DSM 15480</name>
    <dbReference type="NCBI Taxonomy" id="1121950"/>
    <lineage>
        <taxon>Bacteria</taxon>
        <taxon>Bacillati</taxon>
        <taxon>Bacillota</taxon>
        <taxon>Clostridia</taxon>
        <taxon>Lachnospirales</taxon>
        <taxon>Lachnospiraceae</taxon>
        <taxon>Hespellia</taxon>
    </lineage>
</organism>
<keyword evidence="2" id="KW-1185">Reference proteome</keyword>
<dbReference type="AlphaFoldDB" id="A0A1M6U4Y7"/>
<accession>A0A1M6U4Y7</accession>
<dbReference type="EMBL" id="FQZY01000067">
    <property type="protein sequence ID" value="SHK64246.1"/>
    <property type="molecule type" value="Genomic_DNA"/>
</dbReference>
<dbReference type="RefSeq" id="WP_073112656.1">
    <property type="nucleotide sequence ID" value="NZ_FQZY01000067.1"/>
</dbReference>
<protein>
    <submittedName>
        <fullName evidence="1">Uncharacterized protein</fullName>
    </submittedName>
</protein>
<proteinExistence type="predicted"/>
<dbReference type="OrthoDB" id="1907610at2"/>
<dbReference type="Pfam" id="PF19677">
    <property type="entry name" value="DUF6179"/>
    <property type="match status" value="1"/>
</dbReference>
<dbReference type="STRING" id="1121950.SAMN02745243_03400"/>
<dbReference type="Proteomes" id="UP000184301">
    <property type="component" value="Unassembled WGS sequence"/>
</dbReference>
<gene>
    <name evidence="1" type="ORF">SAMN02745243_03400</name>
</gene>
<name>A0A1M6U4Y7_9FIRM</name>